<comment type="similarity">
    <text evidence="1 7">Belongs to the cytochrome P450 family.</text>
</comment>
<gene>
    <name evidence="8" type="primary">cyp143_1</name>
    <name evidence="8" type="ORF">MANY_38890</name>
</gene>
<keyword evidence="6 7" id="KW-0503">Monooxygenase</keyword>
<dbReference type="InterPro" id="IPR036396">
    <property type="entry name" value="Cyt_P450_sf"/>
</dbReference>
<dbReference type="PRINTS" id="PR00385">
    <property type="entry name" value="P450"/>
</dbReference>
<dbReference type="GO" id="GO:0020037">
    <property type="term" value="F:heme binding"/>
    <property type="evidence" value="ECO:0007669"/>
    <property type="project" value="InterPro"/>
</dbReference>
<dbReference type="GO" id="GO:0005506">
    <property type="term" value="F:iron ion binding"/>
    <property type="evidence" value="ECO:0007669"/>
    <property type="project" value="InterPro"/>
</dbReference>
<evidence type="ECO:0000256" key="7">
    <source>
        <dbReference type="RuleBase" id="RU000461"/>
    </source>
</evidence>
<dbReference type="EMBL" id="AP022620">
    <property type="protein sequence ID" value="BBZ78552.1"/>
    <property type="molecule type" value="Genomic_DNA"/>
</dbReference>
<dbReference type="InterPro" id="IPR017972">
    <property type="entry name" value="Cyt_P450_CS"/>
</dbReference>
<dbReference type="Gene3D" id="1.10.630.10">
    <property type="entry name" value="Cytochrome P450"/>
    <property type="match status" value="1"/>
</dbReference>
<dbReference type="GO" id="GO:0004497">
    <property type="term" value="F:monooxygenase activity"/>
    <property type="evidence" value="ECO:0007669"/>
    <property type="project" value="UniProtKB-KW"/>
</dbReference>
<sequence>MTTTELPDDFYSALPVAAGRTAAMDYLRRPGPVYKVGATWLITSYDGVRYAQKNPELFSSAKAFDGLSDVIPMIPLAIDPPNHADYRRVLDPMFGPKRMDAMDADLRAQLRGHIDAFAPLGRCDVVADLSYKFPTQAILTLFGLPLEHLPQFLVWVTGIIKGADITQLGLEPTPQVVECSMALFGFLQEQIDAKRRHPGEDMLSSILALDGDQAWTDAEILGLCFLIVLAGLDTVTGSIGFSLLTLANDVALRHRLLADPDLIPPFVEEMLRLEGPVPGVPRRTTTDVEVEGVTIPANSPVLLMVSTANREIPSAGPTPDELDLTAKAAHLGFGGGIHRCLGSHLARRELRLTIEEFHARIPDYRLAGDATVLWPGGTFALESLPLEFDPC</sequence>
<evidence type="ECO:0000313" key="9">
    <source>
        <dbReference type="Proteomes" id="UP000467249"/>
    </source>
</evidence>
<evidence type="ECO:0000256" key="3">
    <source>
        <dbReference type="ARBA" id="ARBA00022723"/>
    </source>
</evidence>
<accession>A0A6N4WF37</accession>
<protein>
    <submittedName>
        <fullName evidence="8">Putative cytochrome P450 143</fullName>
    </submittedName>
</protein>
<dbReference type="SUPFAM" id="SSF48264">
    <property type="entry name" value="Cytochrome P450"/>
    <property type="match status" value="1"/>
</dbReference>
<reference evidence="8 9" key="1">
    <citation type="journal article" date="2019" name="Emerg. Microbes Infect.">
        <title>Comprehensive subspecies identification of 175 nontuberculous mycobacteria species based on 7547 genomic profiles.</title>
        <authorList>
            <person name="Matsumoto Y."/>
            <person name="Kinjo T."/>
            <person name="Motooka D."/>
            <person name="Nabeya D."/>
            <person name="Jung N."/>
            <person name="Uechi K."/>
            <person name="Horii T."/>
            <person name="Iida T."/>
            <person name="Fujita J."/>
            <person name="Nakamura S."/>
        </authorList>
    </citation>
    <scope>NUCLEOTIDE SEQUENCE [LARGE SCALE GENOMIC DNA]</scope>
    <source>
        <strain evidence="8 9">JCM 30275</strain>
    </source>
</reference>
<dbReference type="PRINTS" id="PR00359">
    <property type="entry name" value="BP450"/>
</dbReference>
<dbReference type="KEGG" id="many:MANY_38890"/>
<dbReference type="InterPro" id="IPR001128">
    <property type="entry name" value="Cyt_P450"/>
</dbReference>
<keyword evidence="2 7" id="KW-0349">Heme</keyword>
<keyword evidence="4 7" id="KW-0560">Oxidoreductase</keyword>
<evidence type="ECO:0000256" key="5">
    <source>
        <dbReference type="ARBA" id="ARBA00023004"/>
    </source>
</evidence>
<keyword evidence="3 7" id="KW-0479">Metal-binding</keyword>
<evidence type="ECO:0000313" key="8">
    <source>
        <dbReference type="EMBL" id="BBZ78552.1"/>
    </source>
</evidence>
<keyword evidence="9" id="KW-1185">Reference proteome</keyword>
<evidence type="ECO:0000256" key="1">
    <source>
        <dbReference type="ARBA" id="ARBA00010617"/>
    </source>
</evidence>
<evidence type="ECO:0000256" key="6">
    <source>
        <dbReference type="ARBA" id="ARBA00023033"/>
    </source>
</evidence>
<dbReference type="Proteomes" id="UP000467249">
    <property type="component" value="Chromosome"/>
</dbReference>
<dbReference type="PROSITE" id="PS00086">
    <property type="entry name" value="CYTOCHROME_P450"/>
    <property type="match status" value="1"/>
</dbReference>
<proteinExistence type="inferred from homology"/>
<dbReference type="PANTHER" id="PTHR46696">
    <property type="entry name" value="P450, PUTATIVE (EUROFUNG)-RELATED"/>
    <property type="match status" value="1"/>
</dbReference>
<organism evidence="8 9">
    <name type="scientific">Mycolicibacterium anyangense</name>
    <dbReference type="NCBI Taxonomy" id="1431246"/>
    <lineage>
        <taxon>Bacteria</taxon>
        <taxon>Bacillati</taxon>
        <taxon>Actinomycetota</taxon>
        <taxon>Actinomycetes</taxon>
        <taxon>Mycobacteriales</taxon>
        <taxon>Mycobacteriaceae</taxon>
        <taxon>Mycolicibacterium</taxon>
    </lineage>
</organism>
<dbReference type="PANTHER" id="PTHR46696:SF6">
    <property type="entry name" value="P450, PUTATIVE (EUROFUNG)-RELATED"/>
    <property type="match status" value="1"/>
</dbReference>
<evidence type="ECO:0000256" key="2">
    <source>
        <dbReference type="ARBA" id="ARBA00022617"/>
    </source>
</evidence>
<dbReference type="GO" id="GO:0016705">
    <property type="term" value="F:oxidoreductase activity, acting on paired donors, with incorporation or reduction of molecular oxygen"/>
    <property type="evidence" value="ECO:0007669"/>
    <property type="project" value="InterPro"/>
</dbReference>
<dbReference type="Pfam" id="PF00067">
    <property type="entry name" value="p450"/>
    <property type="match status" value="1"/>
</dbReference>
<dbReference type="AlphaFoldDB" id="A0A6N4WF37"/>
<dbReference type="RefSeq" id="WP_163805685.1">
    <property type="nucleotide sequence ID" value="NZ_AP022620.1"/>
</dbReference>
<keyword evidence="5 7" id="KW-0408">Iron</keyword>
<dbReference type="InterPro" id="IPR002397">
    <property type="entry name" value="Cyt_P450_B"/>
</dbReference>
<evidence type="ECO:0000256" key="4">
    <source>
        <dbReference type="ARBA" id="ARBA00023002"/>
    </source>
</evidence>
<name>A0A6N4WF37_9MYCO</name>